<reference evidence="4 5" key="1">
    <citation type="journal article" date="2016" name="Gut Pathog.">
        <title>Whole genome sequencing of "Faecalibaculum rodentium" ALO17, isolated from C57BL/6J laboratory mouse feces.</title>
        <authorList>
            <person name="Lim S."/>
            <person name="Chang D.H."/>
            <person name="Ahn S."/>
            <person name="Kim B.C."/>
        </authorList>
    </citation>
    <scope>NUCLEOTIDE SEQUENCE [LARGE SCALE GENOMIC DNA]</scope>
    <source>
        <strain evidence="4 5">Alo17</strain>
    </source>
</reference>
<dbReference type="Pfam" id="PF05670">
    <property type="entry name" value="NFACT-R_1"/>
    <property type="match status" value="1"/>
</dbReference>
<feature type="coiled-coil region" evidence="1">
    <location>
        <begin position="326"/>
        <end position="353"/>
    </location>
</feature>
<gene>
    <name evidence="4" type="ORF">AALO17_11720</name>
</gene>
<dbReference type="GO" id="GO:0043023">
    <property type="term" value="F:ribosomal large subunit binding"/>
    <property type="evidence" value="ECO:0007669"/>
    <property type="project" value="TreeGrafter"/>
</dbReference>
<dbReference type="Pfam" id="PF05833">
    <property type="entry name" value="NFACT_N"/>
    <property type="match status" value="1"/>
</dbReference>
<dbReference type="KEGG" id="fro:AALO17_11720"/>
<evidence type="ECO:0000313" key="4">
    <source>
        <dbReference type="EMBL" id="AMK54306.1"/>
    </source>
</evidence>
<dbReference type="STRING" id="1702221.AALO17_11720"/>
<protein>
    <recommendedName>
        <fullName evidence="3">NFACT RNA-binding domain-containing protein</fullName>
    </recommendedName>
</protein>
<dbReference type="InterPro" id="IPR051608">
    <property type="entry name" value="RQC_Subunit_NEMF"/>
</dbReference>
<evidence type="ECO:0000259" key="3">
    <source>
        <dbReference type="Pfam" id="PF05670"/>
    </source>
</evidence>
<feature type="domain" description="NFACT RNA-binding" evidence="3">
    <location>
        <begin position="483"/>
        <end position="567"/>
    </location>
</feature>
<dbReference type="PANTHER" id="PTHR15239">
    <property type="entry name" value="NUCLEAR EXPORT MEDIATOR FACTOR NEMF"/>
    <property type="match status" value="1"/>
</dbReference>
<proteinExistence type="predicted"/>
<sequence length="599" mass="68984">MAGQVQRLSGYKDFSLCPLALSKEKRYAGKAQPVLGIRVPAGADKNRKKLKGGICMALDGIMLRSVTRHLKDLEGGRIGKIQNLSDEEILLHIHTKTGLKRLVINVHSNTNRVYLAAFVPEIQPEPSGFVMFLRKHFSQGIITSVSQAGYDRILVTKVQAMNELGDLRQLTLYLELMGKYANLIAVNEEGVIMDALKRIPVFENSRRLIHPGARYELPSQPEKQDPSGPVSIDESRPLTDQISGFSPLLSGEAERRLHEGTTWEEFWHSLEASDKLYWYDDRHFHIIPLSGMNTEPRVYDLMEGLGQLYRQREEKSRHKEQFGDLIRTVEKEKKKQQKKLPRLQASLEAAKDHDKYREYGDLLFAWQGSLKQGKQAVVQDFETGEDVTIPLNEKFSIRDNANRYYAKYHKMKRSLDALQEQIRICKEDLVYFEQMEEQLKHCSYEDAQEIRQELESGRWLLPKKGARRRKGKSRPHVLEIPYEGAVIFVGRNNLQNSWLTHKMARRSDLWFHVKGYHGSHVILQSDQPTEGQIRMAAMLAAWFSKGRESSSVPVDYTQVSQLKKVPGSKAGFVTMKSYRTIYIDPDPRLVEEILRRRKQ</sequence>
<feature type="region of interest" description="Disordered" evidence="2">
    <location>
        <begin position="213"/>
        <end position="236"/>
    </location>
</feature>
<evidence type="ECO:0000256" key="2">
    <source>
        <dbReference type="SAM" id="MobiDB-lite"/>
    </source>
</evidence>
<dbReference type="EMBL" id="CP011391">
    <property type="protein sequence ID" value="AMK54306.1"/>
    <property type="molecule type" value="Genomic_DNA"/>
</dbReference>
<dbReference type="AlphaFoldDB" id="A0A140DUH9"/>
<dbReference type="PATRIC" id="fig|1702221.3.peg.1131"/>
<evidence type="ECO:0000256" key="1">
    <source>
        <dbReference type="SAM" id="Coils"/>
    </source>
</evidence>
<accession>A0A140DUH9</accession>
<keyword evidence="5" id="KW-1185">Reference proteome</keyword>
<dbReference type="Proteomes" id="UP000069771">
    <property type="component" value="Chromosome"/>
</dbReference>
<organism evidence="4 5">
    <name type="scientific">Faecalibaculum rodentium</name>
    <dbReference type="NCBI Taxonomy" id="1702221"/>
    <lineage>
        <taxon>Bacteria</taxon>
        <taxon>Bacillati</taxon>
        <taxon>Bacillota</taxon>
        <taxon>Erysipelotrichia</taxon>
        <taxon>Erysipelotrichales</taxon>
        <taxon>Erysipelotrichaceae</taxon>
        <taxon>Faecalibaculum</taxon>
    </lineage>
</organism>
<dbReference type="InterPro" id="IPR008532">
    <property type="entry name" value="NFACT_RNA-bd"/>
</dbReference>
<dbReference type="PANTHER" id="PTHR15239:SF6">
    <property type="entry name" value="RIBOSOME QUALITY CONTROL COMPLEX SUBUNIT NEMF"/>
    <property type="match status" value="1"/>
</dbReference>
<dbReference type="GO" id="GO:0000049">
    <property type="term" value="F:tRNA binding"/>
    <property type="evidence" value="ECO:0007669"/>
    <property type="project" value="TreeGrafter"/>
</dbReference>
<name>A0A140DUH9_9FIRM</name>
<dbReference type="GO" id="GO:0072344">
    <property type="term" value="P:rescue of stalled ribosome"/>
    <property type="evidence" value="ECO:0007669"/>
    <property type="project" value="TreeGrafter"/>
</dbReference>
<dbReference type="Gene3D" id="2.30.310.10">
    <property type="entry name" value="ibrinogen binding protein from staphylococcus aureus domain"/>
    <property type="match status" value="1"/>
</dbReference>
<keyword evidence="1" id="KW-0175">Coiled coil</keyword>
<evidence type="ECO:0000313" key="5">
    <source>
        <dbReference type="Proteomes" id="UP000069771"/>
    </source>
</evidence>
<feature type="coiled-coil region" evidence="1">
    <location>
        <begin position="401"/>
        <end position="428"/>
    </location>
</feature>
<dbReference type="GO" id="GO:1990112">
    <property type="term" value="C:RQC complex"/>
    <property type="evidence" value="ECO:0007669"/>
    <property type="project" value="TreeGrafter"/>
</dbReference>